<dbReference type="EMBL" id="JAUQSX010000010">
    <property type="protein sequence ID" value="MDO7848312.1"/>
    <property type="molecule type" value="Genomic_DNA"/>
</dbReference>
<accession>A0ABT9AG23</accession>
<sequence>MKNSLLITGLLAGSLALAGQASAQTTPIYKFWSLKVNATDSAALRSPSTMPASNAILRKLVLSSGLPVVTTATPPVTIITPPPFSSQYGMAFAPAADGGGWSSNATPPGPGSVLRRTFGVQFTATAPAGVTLRADSLVMNLTFLNTTSGTNIAIVYSKNNFGTPADSTESSGGGKGPNGALVPVANGSTFFNTYPITNSLSAISATGSNPPNNFRYSVALNGANGVTIAPGQTLTLRMYVSCSSGSQGRHALLRNVALKSLQAPLAVRPALQTNLAVYPNPTQNQLNVPHTAASRDAHVTLFGTTGAKVAAFAVQAGSTETAVDLGALPKGLYLIEYADGVQRSSARIVKE</sequence>
<feature type="signal peptide" evidence="1">
    <location>
        <begin position="1"/>
        <end position="23"/>
    </location>
</feature>
<protein>
    <submittedName>
        <fullName evidence="3">T9SS type A sorting domain-containing protein</fullName>
    </submittedName>
</protein>
<dbReference type="NCBIfam" id="TIGR04183">
    <property type="entry name" value="Por_Secre_tail"/>
    <property type="match status" value="1"/>
</dbReference>
<dbReference type="Pfam" id="PF18962">
    <property type="entry name" value="Por_Secre_tail"/>
    <property type="match status" value="1"/>
</dbReference>
<organism evidence="3 4">
    <name type="scientific">Hymenobacter mellowenesis</name>
    <dbReference type="NCBI Taxonomy" id="3063995"/>
    <lineage>
        <taxon>Bacteria</taxon>
        <taxon>Pseudomonadati</taxon>
        <taxon>Bacteroidota</taxon>
        <taxon>Cytophagia</taxon>
        <taxon>Cytophagales</taxon>
        <taxon>Hymenobacteraceae</taxon>
        <taxon>Hymenobacter</taxon>
    </lineage>
</organism>
<dbReference type="RefSeq" id="WP_305012992.1">
    <property type="nucleotide sequence ID" value="NZ_JAUQSX010000010.1"/>
</dbReference>
<comment type="caution">
    <text evidence="3">The sequence shown here is derived from an EMBL/GenBank/DDBJ whole genome shotgun (WGS) entry which is preliminary data.</text>
</comment>
<gene>
    <name evidence="3" type="ORF">Q5H92_18235</name>
</gene>
<proteinExistence type="predicted"/>
<dbReference type="Proteomes" id="UP001167796">
    <property type="component" value="Unassembled WGS sequence"/>
</dbReference>
<evidence type="ECO:0000313" key="3">
    <source>
        <dbReference type="EMBL" id="MDO7848312.1"/>
    </source>
</evidence>
<evidence type="ECO:0000259" key="2">
    <source>
        <dbReference type="Pfam" id="PF18962"/>
    </source>
</evidence>
<evidence type="ECO:0000256" key="1">
    <source>
        <dbReference type="SAM" id="SignalP"/>
    </source>
</evidence>
<keyword evidence="4" id="KW-1185">Reference proteome</keyword>
<name>A0ABT9AG23_9BACT</name>
<keyword evidence="1" id="KW-0732">Signal</keyword>
<feature type="domain" description="Secretion system C-terminal sorting" evidence="2">
    <location>
        <begin position="277"/>
        <end position="347"/>
    </location>
</feature>
<dbReference type="InterPro" id="IPR026444">
    <property type="entry name" value="Secre_tail"/>
</dbReference>
<evidence type="ECO:0000313" key="4">
    <source>
        <dbReference type="Proteomes" id="UP001167796"/>
    </source>
</evidence>
<reference evidence="3" key="1">
    <citation type="submission" date="2023-07" db="EMBL/GenBank/DDBJ databases">
        <authorList>
            <person name="Kim M.K."/>
        </authorList>
    </citation>
    <scope>NUCLEOTIDE SEQUENCE</scope>
    <source>
        <strain evidence="3">M29</strain>
    </source>
</reference>
<feature type="chain" id="PRO_5047493004" evidence="1">
    <location>
        <begin position="24"/>
        <end position="351"/>
    </location>
</feature>